<feature type="binding site" evidence="7">
    <location>
        <position position="278"/>
    </location>
    <ligand>
        <name>Mn(2+)</name>
        <dbReference type="ChEBI" id="CHEBI:29035"/>
        <label>2</label>
    </ligand>
</feature>
<evidence type="ECO:0000256" key="1">
    <source>
        <dbReference type="ARBA" id="ARBA00000135"/>
    </source>
</evidence>
<accession>A0A073IU57</accession>
<comment type="catalytic activity">
    <reaction evidence="2 7">
        <text>Release of an N-terminal amino acid, preferentially leucine, but not glutamic or aspartic acids.</text>
        <dbReference type="EC" id="3.4.11.10"/>
    </reaction>
</comment>
<comment type="catalytic activity">
    <reaction evidence="1 7">
        <text>Release of an N-terminal amino acid, Xaa-|-Yaa-, in which Xaa is preferably Leu, but may be other amino acids including Pro although not Arg or Lys, and Yaa may be Pro. Amino acid amides and methyl esters are also readily hydrolyzed, but rates on arylamides are exceedingly low.</text>
        <dbReference type="EC" id="3.4.11.1"/>
    </reaction>
</comment>
<dbReference type="Gene3D" id="3.40.630.10">
    <property type="entry name" value="Zn peptidases"/>
    <property type="match status" value="1"/>
</dbReference>
<evidence type="ECO:0000256" key="3">
    <source>
        <dbReference type="ARBA" id="ARBA00009528"/>
    </source>
</evidence>
<feature type="active site" evidence="7">
    <location>
        <position position="267"/>
    </location>
</feature>
<dbReference type="GO" id="GO:0005737">
    <property type="term" value="C:cytoplasm"/>
    <property type="evidence" value="ECO:0007669"/>
    <property type="project" value="UniProtKB-SubCell"/>
</dbReference>
<dbReference type="SUPFAM" id="SSF52949">
    <property type="entry name" value="Macro domain-like"/>
    <property type="match status" value="1"/>
</dbReference>
<keyword evidence="4 7" id="KW-0031">Aminopeptidase</keyword>
<dbReference type="SUPFAM" id="SSF53187">
    <property type="entry name" value="Zn-dependent exopeptidases"/>
    <property type="match status" value="1"/>
</dbReference>
<dbReference type="GeneID" id="90982897"/>
<dbReference type="AlphaFoldDB" id="A0A073IU57"/>
<keyword evidence="11" id="KW-1185">Reference proteome</keyword>
<evidence type="ECO:0000313" key="11">
    <source>
        <dbReference type="Proteomes" id="UP000027665"/>
    </source>
</evidence>
<dbReference type="GO" id="GO:0030145">
    <property type="term" value="F:manganese ion binding"/>
    <property type="evidence" value="ECO:0007669"/>
    <property type="project" value="UniProtKB-UniRule"/>
</dbReference>
<keyword evidence="7" id="KW-0963">Cytoplasm</keyword>
<feature type="binding site" evidence="7">
    <location>
        <position position="260"/>
    </location>
    <ligand>
        <name>Mn(2+)</name>
        <dbReference type="ChEBI" id="CHEBI:29035"/>
        <label>2</label>
    </ligand>
</feature>
<reference evidence="10 11" key="1">
    <citation type="submission" date="2014-04" db="EMBL/GenBank/DDBJ databases">
        <title>Draft Genome Sequence of Synergistes jonesii.</title>
        <authorList>
            <person name="Coil D.A."/>
            <person name="Eisen J.A."/>
            <person name="Holland-Moritz H.E."/>
        </authorList>
    </citation>
    <scope>NUCLEOTIDE SEQUENCE [LARGE SCALE GENOMIC DNA]</scope>
    <source>
        <strain evidence="10 11">78-1</strain>
    </source>
</reference>
<dbReference type="Pfam" id="PF02789">
    <property type="entry name" value="Peptidase_M17_N"/>
    <property type="match status" value="1"/>
</dbReference>
<dbReference type="RefSeq" id="WP_037974668.1">
    <property type="nucleotide sequence ID" value="NZ_JMKI01000008.1"/>
</dbReference>
<dbReference type="InterPro" id="IPR008283">
    <property type="entry name" value="Peptidase_M17_N"/>
</dbReference>
<dbReference type="Gene3D" id="3.40.220.10">
    <property type="entry name" value="Leucine Aminopeptidase, subunit E, domain 1"/>
    <property type="match status" value="1"/>
</dbReference>
<dbReference type="PANTHER" id="PTHR11963">
    <property type="entry name" value="LEUCINE AMINOPEPTIDASE-RELATED"/>
    <property type="match status" value="1"/>
</dbReference>
<feature type="binding site" evidence="7">
    <location>
        <position position="339"/>
    </location>
    <ligand>
        <name>Mn(2+)</name>
        <dbReference type="ChEBI" id="CHEBI:29035"/>
        <label>1</label>
    </ligand>
</feature>
<feature type="binding site" evidence="7">
    <location>
        <position position="260"/>
    </location>
    <ligand>
        <name>Mn(2+)</name>
        <dbReference type="ChEBI" id="CHEBI:29035"/>
        <label>1</label>
    </ligand>
</feature>
<feature type="binding site" evidence="7">
    <location>
        <position position="337"/>
    </location>
    <ligand>
        <name>Mn(2+)</name>
        <dbReference type="ChEBI" id="CHEBI:29035"/>
        <label>1</label>
    </ligand>
</feature>
<dbReference type="InterPro" id="IPR011356">
    <property type="entry name" value="Leucine_aapep/pepB"/>
</dbReference>
<keyword evidence="6 7" id="KW-0378">Hydrolase</keyword>
<dbReference type="EMBL" id="JMKI01000008">
    <property type="protein sequence ID" value="KEJ92996.1"/>
    <property type="molecule type" value="Genomic_DNA"/>
</dbReference>
<evidence type="ECO:0000256" key="6">
    <source>
        <dbReference type="ARBA" id="ARBA00022801"/>
    </source>
</evidence>
<organism evidence="10 11">
    <name type="scientific">Synergistes jonesii</name>
    <dbReference type="NCBI Taxonomy" id="2754"/>
    <lineage>
        <taxon>Bacteria</taxon>
        <taxon>Thermotogati</taxon>
        <taxon>Synergistota</taxon>
        <taxon>Synergistia</taxon>
        <taxon>Synergistales</taxon>
        <taxon>Synergistaceae</taxon>
        <taxon>Synergistes</taxon>
    </lineage>
</organism>
<feature type="binding site" evidence="7">
    <location>
        <position position="339"/>
    </location>
    <ligand>
        <name>Mn(2+)</name>
        <dbReference type="ChEBI" id="CHEBI:29035"/>
        <label>2</label>
    </ligand>
</feature>
<feature type="binding site" evidence="7">
    <location>
        <position position="255"/>
    </location>
    <ligand>
        <name>Mn(2+)</name>
        <dbReference type="ChEBI" id="CHEBI:29035"/>
        <label>2</label>
    </ligand>
</feature>
<dbReference type="EC" id="3.4.11.1" evidence="7"/>
<feature type="active site" evidence="7">
    <location>
        <position position="341"/>
    </location>
</feature>
<evidence type="ECO:0000259" key="9">
    <source>
        <dbReference type="Pfam" id="PF02789"/>
    </source>
</evidence>
<evidence type="ECO:0000259" key="8">
    <source>
        <dbReference type="Pfam" id="PF00883"/>
    </source>
</evidence>
<protein>
    <recommendedName>
        <fullName evidence="7">Probable cytosol aminopeptidase</fullName>
        <ecNumber evidence="7">3.4.11.1</ecNumber>
    </recommendedName>
    <alternativeName>
        <fullName evidence="7">Leucine aminopeptidase</fullName>
        <shortName evidence="7">LAP</shortName>
        <ecNumber evidence="7">3.4.11.10</ecNumber>
    </alternativeName>
    <alternativeName>
        <fullName evidence="7">Leucyl aminopeptidase</fullName>
    </alternativeName>
</protein>
<dbReference type="OrthoDB" id="9809354at2"/>
<sequence length="487" mass="51898">MTIRIQNEDFDAEALAAIGIILQQGEAETLPLDPLRGDTRDFCRRVAVNEKFKAEAGSTLVIPVAEKNVRCVVLAGTGNEEESTLDALREASFRIARAAAGKGLPSLSITMADASDESRSRAVAEGASLASYRFDKYIKKDEKDKFAPVEDIVIAGGSEKGAALGAAMAEAQMWARDLANEPGNVITPVAFAERAKALAEELGIDCEIWDEKRIEEERMGAYYAVGKGSANPPRFVRLTYAPKDGAKGHIVLVGKGLTFDSGGLDIKPAEYMLTMKGDKSGACAVLGAMRAIVKLALPWKVSAIVAAAENMPGGSSYRPDDIVRARNGKTIEVFNTDCEGRMTLADALSYASELKPDMIVDIATLTGACAVALGSTSAGLFTNDEEFGGKVLGAAKACGERMWKLPMDDPNLRKLLKSPVADLVNGAGRYGGAITAAMFLEEFVEKGIPWAHIDMAAVDFVKSPYSYYVKGESGYGARTLAELVAEL</sequence>
<evidence type="ECO:0000256" key="4">
    <source>
        <dbReference type="ARBA" id="ARBA00022438"/>
    </source>
</evidence>
<evidence type="ECO:0000313" key="10">
    <source>
        <dbReference type="EMBL" id="KEJ92996.1"/>
    </source>
</evidence>
<dbReference type="CDD" id="cd00433">
    <property type="entry name" value="Peptidase_M17"/>
    <property type="match status" value="1"/>
</dbReference>
<evidence type="ECO:0000256" key="5">
    <source>
        <dbReference type="ARBA" id="ARBA00022670"/>
    </source>
</evidence>
<proteinExistence type="inferred from homology"/>
<dbReference type="eggNOG" id="COG0260">
    <property type="taxonomic scope" value="Bacteria"/>
</dbReference>
<keyword evidence="7" id="KW-0464">Manganese</keyword>
<keyword evidence="5 7" id="KW-0645">Protease</keyword>
<dbReference type="InterPro" id="IPR000819">
    <property type="entry name" value="Peptidase_M17_C"/>
</dbReference>
<comment type="subcellular location">
    <subcellularLocation>
        <location evidence="7">Cytoplasm</location>
    </subcellularLocation>
</comment>
<dbReference type="Proteomes" id="UP000027665">
    <property type="component" value="Unassembled WGS sequence"/>
</dbReference>
<feature type="domain" description="Cytosol aminopeptidase" evidence="8">
    <location>
        <begin position="174"/>
        <end position="480"/>
    </location>
</feature>
<dbReference type="EC" id="3.4.11.10" evidence="7"/>
<dbReference type="InterPro" id="IPR043472">
    <property type="entry name" value="Macro_dom-like"/>
</dbReference>
<dbReference type="GO" id="GO:0006508">
    <property type="term" value="P:proteolysis"/>
    <property type="evidence" value="ECO:0007669"/>
    <property type="project" value="UniProtKB-KW"/>
</dbReference>
<gene>
    <name evidence="7" type="primary">pepA</name>
    <name evidence="10" type="ORF">EH55_13455</name>
</gene>
<evidence type="ECO:0000256" key="7">
    <source>
        <dbReference type="HAMAP-Rule" id="MF_00181"/>
    </source>
</evidence>
<dbReference type="InterPro" id="IPR023042">
    <property type="entry name" value="Peptidase_M17_leu_NH2_pept"/>
</dbReference>
<evidence type="ECO:0000256" key="2">
    <source>
        <dbReference type="ARBA" id="ARBA00000967"/>
    </source>
</evidence>
<comment type="caution">
    <text evidence="10">The sequence shown here is derived from an EMBL/GenBank/DDBJ whole genome shotgun (WGS) entry which is preliminary data.</text>
</comment>
<dbReference type="PRINTS" id="PR00481">
    <property type="entry name" value="LAMNOPPTDASE"/>
</dbReference>
<feature type="domain" description="Peptidase M17 leucyl aminopeptidase N-terminal" evidence="9">
    <location>
        <begin position="45"/>
        <end position="137"/>
    </location>
</feature>
<comment type="cofactor">
    <cofactor evidence="7">
        <name>Mn(2+)</name>
        <dbReference type="ChEBI" id="CHEBI:29035"/>
    </cofactor>
    <text evidence="7">Binds 2 manganese ions per subunit.</text>
</comment>
<comment type="similarity">
    <text evidence="3 7">Belongs to the peptidase M17 family.</text>
</comment>
<dbReference type="STRING" id="2754.EH55_13455"/>
<dbReference type="NCBIfam" id="NF002073">
    <property type="entry name" value="PRK00913.1-2"/>
    <property type="match status" value="1"/>
</dbReference>
<dbReference type="HAMAP" id="MF_00181">
    <property type="entry name" value="Cytosol_peptidase_M17"/>
    <property type="match status" value="1"/>
</dbReference>
<dbReference type="PATRIC" id="fig|2754.20.peg.1791"/>
<comment type="function">
    <text evidence="7">Presumably involved in the processing and regular turnover of intracellular proteins. Catalyzes the removal of unsubstituted N-terminal amino acids from various peptides.</text>
</comment>
<dbReference type="GO" id="GO:0070006">
    <property type="term" value="F:metalloaminopeptidase activity"/>
    <property type="evidence" value="ECO:0007669"/>
    <property type="project" value="InterPro"/>
</dbReference>
<dbReference type="Pfam" id="PF00883">
    <property type="entry name" value="Peptidase_M17"/>
    <property type="match status" value="1"/>
</dbReference>
<keyword evidence="7" id="KW-0479">Metal-binding</keyword>
<dbReference type="PANTHER" id="PTHR11963:SF23">
    <property type="entry name" value="CYTOSOL AMINOPEPTIDASE"/>
    <property type="match status" value="1"/>
</dbReference>
<name>A0A073IU57_9BACT</name>